<feature type="active site" description="Proton donor/acceptor" evidence="9">
    <location>
        <position position="149"/>
    </location>
</feature>
<dbReference type="InterPro" id="IPR000890">
    <property type="entry name" value="Aliphatic_acid_kin_short-chain"/>
</dbReference>
<proteinExistence type="inferred from homology"/>
<evidence type="ECO:0000256" key="10">
    <source>
        <dbReference type="RuleBase" id="RU003835"/>
    </source>
</evidence>
<dbReference type="PROSITE" id="PS01076">
    <property type="entry name" value="ACETATE_KINASE_2"/>
    <property type="match status" value="1"/>
</dbReference>
<evidence type="ECO:0000256" key="3">
    <source>
        <dbReference type="ARBA" id="ARBA00022679"/>
    </source>
</evidence>
<dbReference type="InterPro" id="IPR043129">
    <property type="entry name" value="ATPase_NBD"/>
</dbReference>
<dbReference type="PANTHER" id="PTHR21060:SF21">
    <property type="entry name" value="ACETATE KINASE"/>
    <property type="match status" value="1"/>
</dbReference>
<keyword evidence="6 9" id="KW-0418">Kinase</keyword>
<feature type="binding site" evidence="9">
    <location>
        <position position="8"/>
    </location>
    <ligand>
        <name>Mg(2+)</name>
        <dbReference type="ChEBI" id="CHEBI:18420"/>
    </ligand>
</feature>
<dbReference type="PANTHER" id="PTHR21060">
    <property type="entry name" value="ACETATE KINASE"/>
    <property type="match status" value="1"/>
</dbReference>
<gene>
    <name evidence="11" type="primary">ackA_1</name>
    <name evidence="9" type="synonym">ackA</name>
    <name evidence="11" type="ORF">CI1B_37210</name>
</gene>
<evidence type="ECO:0000313" key="11">
    <source>
        <dbReference type="EMBL" id="VIO71537.1"/>
    </source>
</evidence>
<feature type="binding site" evidence="9">
    <location>
        <begin position="282"/>
        <end position="284"/>
    </location>
    <ligand>
        <name>ATP</name>
        <dbReference type="ChEBI" id="CHEBI:30616"/>
    </ligand>
</feature>
<keyword evidence="7 9" id="KW-0067">ATP-binding</keyword>
<dbReference type="InterPro" id="IPR023865">
    <property type="entry name" value="Aliphatic_acid_kinase_CS"/>
</dbReference>
<keyword evidence="3 9" id="KW-0808">Transferase</keyword>
<dbReference type="RefSeq" id="WP_139861011.1">
    <property type="nucleotide sequence ID" value="NZ_CAADFC020000013.1"/>
</dbReference>
<comment type="catalytic activity">
    <reaction evidence="9">
        <text>acetate + ATP = acetyl phosphate + ADP</text>
        <dbReference type="Rhea" id="RHEA:11352"/>
        <dbReference type="ChEBI" id="CHEBI:22191"/>
        <dbReference type="ChEBI" id="CHEBI:30089"/>
        <dbReference type="ChEBI" id="CHEBI:30616"/>
        <dbReference type="ChEBI" id="CHEBI:456216"/>
        <dbReference type="EC" id="2.7.2.1"/>
    </reaction>
</comment>
<dbReference type="Gene3D" id="3.30.420.40">
    <property type="match status" value="2"/>
</dbReference>
<dbReference type="GO" id="GO:0008776">
    <property type="term" value="F:acetate kinase activity"/>
    <property type="evidence" value="ECO:0007669"/>
    <property type="project" value="UniProtKB-UniRule"/>
</dbReference>
<accession>A0A508TEG3</accession>
<dbReference type="PIRSF" id="PIRSF000722">
    <property type="entry name" value="Acetate_prop_kin"/>
    <property type="match status" value="1"/>
</dbReference>
<reference evidence="11" key="1">
    <citation type="submission" date="2019-02" db="EMBL/GenBank/DDBJ databases">
        <authorList>
            <person name="Pothier F.J."/>
        </authorList>
    </citation>
    <scope>NUCLEOTIDE SEQUENCE</scope>
    <source>
        <strain evidence="11">CI-1B</strain>
    </source>
</reference>
<comment type="caution">
    <text evidence="11">The sequence shown here is derived from an EMBL/GenBank/DDBJ whole genome shotgun (WGS) entry which is preliminary data.</text>
</comment>
<evidence type="ECO:0000256" key="4">
    <source>
        <dbReference type="ARBA" id="ARBA00022723"/>
    </source>
</evidence>
<keyword evidence="12" id="KW-1185">Reference proteome</keyword>
<evidence type="ECO:0000256" key="6">
    <source>
        <dbReference type="ARBA" id="ARBA00022777"/>
    </source>
</evidence>
<keyword evidence="5 9" id="KW-0547">Nucleotide-binding</keyword>
<evidence type="ECO:0000256" key="1">
    <source>
        <dbReference type="ARBA" id="ARBA00008748"/>
    </source>
</evidence>
<feature type="site" description="Transition state stabilizer" evidence="9">
    <location>
        <position position="240"/>
    </location>
</feature>
<feature type="site" description="Transition state stabilizer" evidence="9">
    <location>
        <position position="180"/>
    </location>
</feature>
<feature type="binding site" evidence="9">
    <location>
        <position position="378"/>
    </location>
    <ligand>
        <name>Mg(2+)</name>
        <dbReference type="ChEBI" id="CHEBI:18420"/>
    </ligand>
</feature>
<comment type="similarity">
    <text evidence="1 9 10">Belongs to the acetokinase family.</text>
</comment>
<dbReference type="PROSITE" id="PS01075">
    <property type="entry name" value="ACETATE_KINASE_1"/>
    <property type="match status" value="1"/>
</dbReference>
<dbReference type="GO" id="GO:0000287">
    <property type="term" value="F:magnesium ion binding"/>
    <property type="evidence" value="ECO:0007669"/>
    <property type="project" value="UniProtKB-UniRule"/>
</dbReference>
<dbReference type="HAMAP" id="MF_00020">
    <property type="entry name" value="Acetate_kinase"/>
    <property type="match status" value="1"/>
</dbReference>
<organism evidence="11 12">
    <name type="scientific">Bradyrhizobium ivorense</name>
    <dbReference type="NCBI Taxonomy" id="2511166"/>
    <lineage>
        <taxon>Bacteria</taxon>
        <taxon>Pseudomonadati</taxon>
        <taxon>Pseudomonadota</taxon>
        <taxon>Alphaproteobacteria</taxon>
        <taxon>Hyphomicrobiales</taxon>
        <taxon>Nitrobacteraceae</taxon>
        <taxon>Bradyrhizobium</taxon>
    </lineage>
</organism>
<evidence type="ECO:0000256" key="9">
    <source>
        <dbReference type="HAMAP-Rule" id="MF_00020"/>
    </source>
</evidence>
<feature type="binding site" evidence="9">
    <location>
        <position position="15"/>
    </location>
    <ligand>
        <name>ATP</name>
        <dbReference type="ChEBI" id="CHEBI:30616"/>
    </ligand>
</feature>
<evidence type="ECO:0000256" key="2">
    <source>
        <dbReference type="ARBA" id="ARBA00022490"/>
    </source>
</evidence>
<evidence type="ECO:0000256" key="8">
    <source>
        <dbReference type="ARBA" id="ARBA00022842"/>
    </source>
</evidence>
<dbReference type="EC" id="2.7.2.1" evidence="9"/>
<dbReference type="OrthoDB" id="9802453at2"/>
<dbReference type="GO" id="GO:0005829">
    <property type="term" value="C:cytosol"/>
    <property type="evidence" value="ECO:0007669"/>
    <property type="project" value="TreeGrafter"/>
</dbReference>
<dbReference type="EMBL" id="CAADFC020000013">
    <property type="protein sequence ID" value="VIO71537.1"/>
    <property type="molecule type" value="Genomic_DNA"/>
</dbReference>
<dbReference type="GO" id="GO:0006085">
    <property type="term" value="P:acetyl-CoA biosynthetic process"/>
    <property type="evidence" value="ECO:0007669"/>
    <property type="project" value="UniProtKB-UniRule"/>
</dbReference>
<evidence type="ECO:0000256" key="5">
    <source>
        <dbReference type="ARBA" id="ARBA00022741"/>
    </source>
</evidence>
<keyword evidence="4 9" id="KW-0479">Metal-binding</keyword>
<protein>
    <recommendedName>
        <fullName evidence="9">Acetate kinase</fullName>
        <ecNumber evidence="9">2.7.2.1</ecNumber>
    </recommendedName>
    <alternativeName>
        <fullName evidence="9">Acetokinase</fullName>
    </alternativeName>
</protein>
<comment type="cofactor">
    <cofactor evidence="9">
        <name>Mg(2+)</name>
        <dbReference type="ChEBI" id="CHEBI:18420"/>
    </cofactor>
    <cofactor evidence="9">
        <name>Mn(2+)</name>
        <dbReference type="ChEBI" id="CHEBI:29035"/>
    </cofactor>
    <text evidence="9">Mg(2+). Can also accept Mn(2+).</text>
</comment>
<dbReference type="SUPFAM" id="SSF53067">
    <property type="entry name" value="Actin-like ATPase domain"/>
    <property type="match status" value="2"/>
</dbReference>
<feature type="binding site" evidence="9">
    <location>
        <begin position="327"/>
        <end position="331"/>
    </location>
    <ligand>
        <name>ATP</name>
        <dbReference type="ChEBI" id="CHEBI:30616"/>
    </ligand>
</feature>
<comment type="subcellular location">
    <subcellularLocation>
        <location evidence="9">Cytoplasm</location>
    </subcellularLocation>
</comment>
<dbReference type="GO" id="GO:0006083">
    <property type="term" value="P:acetate metabolic process"/>
    <property type="evidence" value="ECO:0007669"/>
    <property type="project" value="TreeGrafter"/>
</dbReference>
<dbReference type="PRINTS" id="PR00471">
    <property type="entry name" value="ACETATEKNASE"/>
</dbReference>
<comment type="pathway">
    <text evidence="9">Metabolic intermediate biosynthesis; acetyl-CoA biosynthesis; acetyl-CoA from acetate: step 1/2.</text>
</comment>
<dbReference type="Proteomes" id="UP000328092">
    <property type="component" value="Unassembled WGS sequence"/>
</dbReference>
<dbReference type="Pfam" id="PF00871">
    <property type="entry name" value="Acetate_kinase"/>
    <property type="match status" value="1"/>
</dbReference>
<feature type="binding site" evidence="9">
    <location>
        <begin position="207"/>
        <end position="211"/>
    </location>
    <ligand>
        <name>ATP</name>
        <dbReference type="ChEBI" id="CHEBI:30616"/>
    </ligand>
</feature>
<dbReference type="AlphaFoldDB" id="A0A508TEG3"/>
<sequence length="404" mass="43802">MDTILVVNAGSSSVKFQVFAVEGEGRLWRQLKGQMDGIGSRPRMRASGSSGEPLADRAYAIEAVADVPAAMSVAGAWLREELNINPVAVGHRVVHGGPDYAHPVLIDPLIVSRLERYVPLAPLHQPHNLAPIKSLLTNFPALPQVACFDTAFHRDHDPLADHYAIPHQLYAEGIRRYGFHGLSYEYVAKRLPQVAPEVAIGRVIVAHLGSGASMCAMRAGRSVESTMGFTALDGLAMGTRPGQIDPGVVLHLLTEKGMSASKVQDFLYRDCGLKGLSGVSNDMRELETSLDPRAAFAIDYFVYRVGLNAGMLAAALEGLDGFVFTAGIGENSVSIRARISERLAWLGIVLDPAENARHSTRISRSDSRIPVFVVPTDEELMIAQHTLTLLMNQRSPNPKSERVS</sequence>
<feature type="binding site" evidence="9">
    <location>
        <position position="92"/>
    </location>
    <ligand>
        <name>substrate</name>
    </ligand>
</feature>
<evidence type="ECO:0000313" key="12">
    <source>
        <dbReference type="Proteomes" id="UP000328092"/>
    </source>
</evidence>
<dbReference type="InterPro" id="IPR004372">
    <property type="entry name" value="Ac/propionate_kinase"/>
</dbReference>
<dbReference type="GO" id="GO:0005524">
    <property type="term" value="F:ATP binding"/>
    <property type="evidence" value="ECO:0007669"/>
    <property type="project" value="UniProtKB-KW"/>
</dbReference>
<name>A0A508TEG3_9BRAD</name>
<comment type="subunit">
    <text evidence="9">Homodimer.</text>
</comment>
<dbReference type="NCBIfam" id="TIGR00016">
    <property type="entry name" value="ackA"/>
    <property type="match status" value="1"/>
</dbReference>
<dbReference type="UniPathway" id="UPA00340">
    <property type="reaction ID" value="UER00458"/>
</dbReference>
<evidence type="ECO:0000256" key="7">
    <source>
        <dbReference type="ARBA" id="ARBA00022840"/>
    </source>
</evidence>
<comment type="function">
    <text evidence="9">Catalyzes the formation of acetyl phosphate from acetate and ATP. Can also catalyze the reverse reaction.</text>
</comment>
<keyword evidence="8 9" id="KW-0460">Magnesium</keyword>
<keyword evidence="2 9" id="KW-0963">Cytoplasm</keyword>